<dbReference type="GO" id="GO:0004222">
    <property type="term" value="F:metalloendopeptidase activity"/>
    <property type="evidence" value="ECO:0007669"/>
    <property type="project" value="TreeGrafter"/>
</dbReference>
<dbReference type="KEGG" id="men:MEPCIT_146"/>
<dbReference type="GO" id="GO:0005886">
    <property type="term" value="C:plasma membrane"/>
    <property type="evidence" value="ECO:0007669"/>
    <property type="project" value="UniProtKB-SubCell"/>
</dbReference>
<name>F7XXH5_MOREP</name>
<organism evidence="6 7">
    <name type="scientific">Moranella endobia (strain PCIT)</name>
    <dbReference type="NCBI Taxonomy" id="903503"/>
    <lineage>
        <taxon>Bacteria</taxon>
        <taxon>Pseudomonadati</taxon>
        <taxon>Pseudomonadota</taxon>
        <taxon>Gammaproteobacteria</taxon>
        <taxon>Enterobacterales</taxon>
        <taxon>Enterobacteriaceae</taxon>
        <taxon>Candidatus Moranella</taxon>
    </lineage>
</organism>
<dbReference type="EMBL" id="CP002243">
    <property type="protein sequence ID" value="AEI74801.1"/>
    <property type="molecule type" value="Genomic_DNA"/>
</dbReference>
<comment type="similarity">
    <text evidence="3">Belongs to the E.coli NlpD/Haemophilus LppB family.</text>
</comment>
<dbReference type="AlphaFoldDB" id="F7XXH5"/>
<reference key="1">
    <citation type="submission" date="2010-09" db="EMBL/GenBank/DDBJ databases">
        <title>An interdependent metabolic patchwork in the nested three-way symbiosis of mealybugs.</title>
        <authorList>
            <person name="McCutcheon J.P."/>
            <person name="von Dohlen C.D."/>
        </authorList>
    </citation>
    <scope>NUCLEOTIDE SEQUENCE</scope>
    <source>
        <strain>PCIT</strain>
    </source>
</reference>
<dbReference type="STRING" id="903503.MEPCIT_146"/>
<dbReference type="PANTHER" id="PTHR21666:SF263">
    <property type="entry name" value="MUREIN HYDROLASE ACTIVATOR NLPD"/>
    <property type="match status" value="1"/>
</dbReference>
<evidence type="ECO:0000256" key="3">
    <source>
        <dbReference type="ARBA" id="ARBA00038420"/>
    </source>
</evidence>
<gene>
    <name evidence="6" type="ordered locus">MEPCIT_146</name>
</gene>
<evidence type="ECO:0000256" key="4">
    <source>
        <dbReference type="ARBA" id="ARBA00040670"/>
    </source>
</evidence>
<feature type="domain" description="M23ase beta-sheet core" evidence="5">
    <location>
        <begin position="95"/>
        <end position="188"/>
    </location>
</feature>
<evidence type="ECO:0000313" key="6">
    <source>
        <dbReference type="EMBL" id="AEI74801.1"/>
    </source>
</evidence>
<proteinExistence type="inferred from homology"/>
<protein>
    <recommendedName>
        <fullName evidence="4">Murein hydrolase activator NlpD</fullName>
    </recommendedName>
</protein>
<dbReference type="InterPro" id="IPR011055">
    <property type="entry name" value="Dup_hybrid_motif"/>
</dbReference>
<dbReference type="InterPro" id="IPR050570">
    <property type="entry name" value="Cell_wall_metabolism_enzyme"/>
</dbReference>
<dbReference type="Pfam" id="PF01551">
    <property type="entry name" value="Peptidase_M23"/>
    <property type="match status" value="1"/>
</dbReference>
<evidence type="ECO:0000313" key="7">
    <source>
        <dbReference type="Proteomes" id="UP000000504"/>
    </source>
</evidence>
<dbReference type="HOGENOM" id="CLU_1419153_0_0_6"/>
<evidence type="ECO:0000259" key="5">
    <source>
        <dbReference type="Pfam" id="PF01551"/>
    </source>
</evidence>
<reference evidence="6 7" key="2">
    <citation type="journal article" date="2011" name="Curr. Biol.">
        <title>An interdependent metabolic patchwork in the nested symbiosis of mealybugs.</title>
        <authorList>
            <person name="McCutcheon J.P."/>
            <person name="von Dohlen C.D."/>
        </authorList>
    </citation>
    <scope>NUCLEOTIDE SEQUENCE [LARGE SCALE GENOMIC DNA]</scope>
    <source>
        <strain evidence="6 7">PCIT</strain>
    </source>
</reference>
<dbReference type="SUPFAM" id="SSF51261">
    <property type="entry name" value="Duplicated hybrid motif"/>
    <property type="match status" value="1"/>
</dbReference>
<dbReference type="eggNOG" id="COG4942">
    <property type="taxonomic scope" value="Bacteria"/>
</dbReference>
<sequence>MLQTLVPITCNNTTDGKLMTSVPTLIVNFQPCKSDNDHLSSISEISLRSSNNNAPGVVLSSTAIELGSVSTPISDWYWPTDGKIIKNFSAAEVGNKGIDIAGFLGQAILATSNGRVVYAGNAWRGYGNLIIIKHNDNYLSAYAHNNTMLVCEKQTVSSGQKIATMGSTGTNTIKLYFEIRYKSKSVNPLCYLPQR</sequence>
<dbReference type="GO" id="GO:0032153">
    <property type="term" value="C:cell division site"/>
    <property type="evidence" value="ECO:0007669"/>
    <property type="project" value="TreeGrafter"/>
</dbReference>
<dbReference type="PANTHER" id="PTHR21666">
    <property type="entry name" value="PEPTIDASE-RELATED"/>
    <property type="match status" value="1"/>
</dbReference>
<dbReference type="Proteomes" id="UP000000504">
    <property type="component" value="Chromosome"/>
</dbReference>
<dbReference type="InterPro" id="IPR016047">
    <property type="entry name" value="M23ase_b-sheet_dom"/>
</dbReference>
<keyword evidence="7" id="KW-1185">Reference proteome</keyword>
<dbReference type="CDD" id="cd12797">
    <property type="entry name" value="M23_peptidase"/>
    <property type="match status" value="1"/>
</dbReference>
<comment type="function">
    <text evidence="2">Activator of the cell wall hydrolase AmiC. Required for septal murein cleavage and daughter cell separation during cell division.</text>
</comment>
<accession>F7XXH5</accession>
<dbReference type="Gene3D" id="2.70.70.10">
    <property type="entry name" value="Glucose Permease (Domain IIA)"/>
    <property type="match status" value="1"/>
</dbReference>
<comment type="subcellular location">
    <subcellularLocation>
        <location evidence="1">Cell inner membrane</location>
        <topology evidence="1">Lipid-anchor</topology>
    </subcellularLocation>
</comment>
<evidence type="ECO:0000256" key="1">
    <source>
        <dbReference type="ARBA" id="ARBA00004519"/>
    </source>
</evidence>
<evidence type="ECO:0000256" key="2">
    <source>
        <dbReference type="ARBA" id="ARBA00037728"/>
    </source>
</evidence>
<dbReference type="GO" id="GO:0009279">
    <property type="term" value="C:cell outer membrane"/>
    <property type="evidence" value="ECO:0007669"/>
    <property type="project" value="TreeGrafter"/>
</dbReference>